<dbReference type="Proteomes" id="UP000233766">
    <property type="component" value="Unassembled WGS sequence"/>
</dbReference>
<dbReference type="EMBL" id="PJMW01000001">
    <property type="protein sequence ID" value="PKV98894.1"/>
    <property type="molecule type" value="Genomic_DNA"/>
</dbReference>
<evidence type="ECO:0000313" key="1">
    <source>
        <dbReference type="EMBL" id="PKV98894.1"/>
    </source>
</evidence>
<evidence type="ECO:0000313" key="2">
    <source>
        <dbReference type="Proteomes" id="UP000233766"/>
    </source>
</evidence>
<proteinExistence type="predicted"/>
<reference evidence="1 2" key="1">
    <citation type="submission" date="2017-12" db="EMBL/GenBank/DDBJ databases">
        <title>Sequencing the genomes of 1000 Actinobacteria strains.</title>
        <authorList>
            <person name="Klenk H.-P."/>
        </authorList>
    </citation>
    <scope>NUCLEOTIDE SEQUENCE [LARGE SCALE GENOMIC DNA]</scope>
    <source>
        <strain evidence="1 2">DSM 44489</strain>
    </source>
</reference>
<dbReference type="AlphaFoldDB" id="A0A2N3WYF8"/>
<gene>
    <name evidence="1" type="ORF">ATK86_0926</name>
</gene>
<comment type="caution">
    <text evidence="1">The sequence shown here is derived from an EMBL/GenBank/DDBJ whole genome shotgun (WGS) entry which is preliminary data.</text>
</comment>
<name>A0A2N3WYF8_9NOCA</name>
<sequence length="61" mass="6136">MSSFSQFVIAVFIVAPVSAPQSAPAVVTDSANCSMVGSATVGCVNPSLKLLPAPKGPVYEP</sequence>
<keyword evidence="2" id="KW-1185">Reference proteome</keyword>
<protein>
    <submittedName>
        <fullName evidence="1">Uncharacterized protein</fullName>
    </submittedName>
</protein>
<accession>A0A2N3WYF8</accession>
<organism evidence="1 2">
    <name type="scientific">Nocardia fluminea</name>
    <dbReference type="NCBI Taxonomy" id="134984"/>
    <lineage>
        <taxon>Bacteria</taxon>
        <taxon>Bacillati</taxon>
        <taxon>Actinomycetota</taxon>
        <taxon>Actinomycetes</taxon>
        <taxon>Mycobacteriales</taxon>
        <taxon>Nocardiaceae</taxon>
        <taxon>Nocardia</taxon>
    </lineage>
</organism>